<dbReference type="FunFam" id="1.10.287.130:FF:000038">
    <property type="entry name" value="Sensory transduction histidine kinase"/>
    <property type="match status" value="1"/>
</dbReference>
<dbReference type="InterPro" id="IPR000700">
    <property type="entry name" value="PAS-assoc_C"/>
</dbReference>
<feature type="domain" description="PAS" evidence="13">
    <location>
        <begin position="276"/>
        <end position="318"/>
    </location>
</feature>
<keyword evidence="6" id="KW-0547">Nucleotide-binding</keyword>
<evidence type="ECO:0000259" key="14">
    <source>
        <dbReference type="PROSITE" id="PS50113"/>
    </source>
</evidence>
<feature type="domain" description="PAS" evidence="13">
    <location>
        <begin position="399"/>
        <end position="469"/>
    </location>
</feature>
<dbReference type="Gene3D" id="3.30.565.10">
    <property type="entry name" value="Histidine kinase-like ATPase, C-terminal domain"/>
    <property type="match status" value="1"/>
</dbReference>
<dbReference type="PANTHER" id="PTHR43047">
    <property type="entry name" value="TWO-COMPONENT HISTIDINE PROTEIN KINASE"/>
    <property type="match status" value="1"/>
</dbReference>
<evidence type="ECO:0000256" key="9">
    <source>
        <dbReference type="ARBA" id="ARBA00023012"/>
    </source>
</evidence>
<dbReference type="InterPro" id="IPR000014">
    <property type="entry name" value="PAS"/>
</dbReference>
<evidence type="ECO:0000256" key="8">
    <source>
        <dbReference type="ARBA" id="ARBA00022840"/>
    </source>
</evidence>
<dbReference type="SMART" id="SM00091">
    <property type="entry name" value="PAS"/>
    <property type="match status" value="4"/>
</dbReference>
<dbReference type="PROSITE" id="PS50109">
    <property type="entry name" value="HIS_KIN"/>
    <property type="match status" value="1"/>
</dbReference>
<dbReference type="InterPro" id="IPR001610">
    <property type="entry name" value="PAC"/>
</dbReference>
<sequence length="1205" mass="131057">MGVMVGIDGDAHNGLPLQDEDPPAGEGGRHPLLDALAFPAAVIGPSGEILALNAPLADWLGGPAPAPASPALPALEVAPGPERPAVPLAAWLREPPASGPLPGLLHTAPARAVLVSARPLGPGGPFLLVLAPAARSEAPAAALPASASSPDTARALDRLAGLGHWEWRRDSATVTCSVPLLDLLKEQGSGEQTVRALLRRLPPRDRRLVMLALRRIGQGRDILRLTCRLTLADHRVLHLRLLGLVERDDAGRMLRIHGLGQDVTHQVEAALALAASESRFRGILECAGDPIYIHDLSGRILDATPQACIATGYTLEELRASSVPDIDVSTTLEGLTQGWVSLVPGHPVTRQGRHRRKDGSEYPVEIRLALFLDAGERRFVAVARDISERERNQRDIALAAERFRAFFDLDMLGVGVLDAERRWLQVNDTLLKLIGRERAEVIGRPWGHMLDPDDRGRDEVLFRDLARSRRRSYSIDTRLRDSRDRAVPVRLSMGAVRDTTGAITQVMLLIQDLSDRQAWEAAKAESEARLRSLINTTTDAIALLDPDGTIRVINRAGAHLLGSTPRQALNRTFYSFLNRSEAVDRRHVFHEVLSTMLPTNREEQWGERWMDVVIFPVLDGTGRAIGLTLHARDITRRRETEQRLKDNEARLRGAFDGAVHGIALISLDGGLLRVNGALARILERPSHNLLAGDYRVFSHPDHPRPDDFDAMIRGHLTECSVERPVLRGDGESSWIHVAGSLAKADDDTPLYFVVHVQDITGRRQAEERARTAESHLLEAAALISEGMLLFDASDRLVLFNAAYLRHMPELTDAIRPGATLRDLSDQILARRLMVPSFSKPMPYPSDPLGLSRARPDRTSTFEFMRPDGRCFLVRTSRTRAGYTLILGSDITDMKTRERMLADSKEAAESANRAKSEFLANMSHELRTPLNAIIGFSDILQGEMFGPLGNPVYTEYARRIHESGLHLLDIISDILDLSKIEAGELVLEETAVDLRALTDEAVLMLRTLADLKHIDLANKIRPDLPLLWGDPLRLKQILLNLINNALKFTPEGGSVSIRAGLDSRGGVALAVDDTGIGMDEEGVRVALTPFGQIASAYTRQEGGTGLGLPLTLKLVHAHEGLLDIRSRPGAGTSVSASFPPHRTRAPGSQAEGRALPVAAPQEDDVSLEVGGEVGGDVGREAVGEAAGGGGASSESPPSQRSSGPRA</sequence>
<keyword evidence="5" id="KW-0808">Transferase</keyword>
<dbReference type="InterPro" id="IPR036890">
    <property type="entry name" value="HATPase_C_sf"/>
</dbReference>
<dbReference type="InterPro" id="IPR013656">
    <property type="entry name" value="PAS_4"/>
</dbReference>
<dbReference type="GO" id="GO:0016020">
    <property type="term" value="C:membrane"/>
    <property type="evidence" value="ECO:0007669"/>
    <property type="project" value="UniProtKB-SubCell"/>
</dbReference>
<evidence type="ECO:0000313" key="15">
    <source>
        <dbReference type="EMBL" id="GEO82135.1"/>
    </source>
</evidence>
<protein>
    <recommendedName>
        <fullName evidence="3">histidine kinase</fullName>
        <ecNumber evidence="3">2.7.13.3</ecNumber>
    </recommendedName>
</protein>
<comment type="subcellular location">
    <subcellularLocation>
        <location evidence="2">Membrane</location>
    </subcellularLocation>
</comment>
<feature type="domain" description="PAC" evidence="14">
    <location>
        <begin position="348"/>
        <end position="398"/>
    </location>
</feature>
<dbReference type="SUPFAM" id="SSF55874">
    <property type="entry name" value="ATPase domain of HSP90 chaperone/DNA topoisomerase II/histidine kinase"/>
    <property type="match status" value="1"/>
</dbReference>
<dbReference type="Pfam" id="PF00989">
    <property type="entry name" value="PAS"/>
    <property type="match status" value="1"/>
</dbReference>
<feature type="domain" description="PAS" evidence="13">
    <location>
        <begin position="526"/>
        <end position="596"/>
    </location>
</feature>
<keyword evidence="8" id="KW-0067">ATP-binding</keyword>
<proteinExistence type="predicted"/>
<keyword evidence="16" id="KW-1185">Reference proteome</keyword>
<evidence type="ECO:0000256" key="4">
    <source>
        <dbReference type="ARBA" id="ARBA00022553"/>
    </source>
</evidence>
<dbReference type="PROSITE" id="PS50112">
    <property type="entry name" value="PAS"/>
    <property type="match status" value="3"/>
</dbReference>
<dbReference type="GO" id="GO:0006355">
    <property type="term" value="P:regulation of DNA-templated transcription"/>
    <property type="evidence" value="ECO:0007669"/>
    <property type="project" value="InterPro"/>
</dbReference>
<dbReference type="SMART" id="SM00388">
    <property type="entry name" value="HisKA"/>
    <property type="match status" value="1"/>
</dbReference>
<dbReference type="InterPro" id="IPR036097">
    <property type="entry name" value="HisK_dim/P_sf"/>
</dbReference>
<dbReference type="Pfam" id="PF02518">
    <property type="entry name" value="HATPase_c"/>
    <property type="match status" value="1"/>
</dbReference>
<dbReference type="CDD" id="cd00082">
    <property type="entry name" value="HisKA"/>
    <property type="match status" value="1"/>
</dbReference>
<evidence type="ECO:0000256" key="7">
    <source>
        <dbReference type="ARBA" id="ARBA00022777"/>
    </source>
</evidence>
<dbReference type="Gene3D" id="1.10.287.130">
    <property type="match status" value="1"/>
</dbReference>
<feature type="domain" description="PAC" evidence="14">
    <location>
        <begin position="719"/>
        <end position="771"/>
    </location>
</feature>
<keyword evidence="4" id="KW-0597">Phosphoprotein</keyword>
<feature type="region of interest" description="Disordered" evidence="11">
    <location>
        <begin position="1124"/>
        <end position="1205"/>
    </location>
</feature>
<organism evidence="15 16">
    <name type="scientific">Pararhodospirillum oryzae</name>
    <dbReference type="NCBI Taxonomy" id="478448"/>
    <lineage>
        <taxon>Bacteria</taxon>
        <taxon>Pseudomonadati</taxon>
        <taxon>Pseudomonadota</taxon>
        <taxon>Alphaproteobacteria</taxon>
        <taxon>Rhodospirillales</taxon>
        <taxon>Rhodospirillaceae</taxon>
        <taxon>Pararhodospirillum</taxon>
    </lineage>
</organism>
<evidence type="ECO:0000313" key="16">
    <source>
        <dbReference type="Proteomes" id="UP000321567"/>
    </source>
</evidence>
<keyword evidence="9" id="KW-0902">Two-component regulatory system</keyword>
<dbReference type="PROSITE" id="PS50113">
    <property type="entry name" value="PAC"/>
    <property type="match status" value="4"/>
</dbReference>
<keyword evidence="7" id="KW-0418">Kinase</keyword>
<dbReference type="CDD" id="cd00130">
    <property type="entry name" value="PAS"/>
    <property type="match status" value="4"/>
</dbReference>
<dbReference type="SMART" id="SM00387">
    <property type="entry name" value="HATPase_c"/>
    <property type="match status" value="1"/>
</dbReference>
<keyword evidence="10" id="KW-0472">Membrane</keyword>
<dbReference type="EC" id="2.7.13.3" evidence="3"/>
<dbReference type="PANTHER" id="PTHR43047:SF64">
    <property type="entry name" value="HISTIDINE KINASE CONTAINING CHEY-HOMOLOGOUS RECEIVER DOMAIN AND PAS DOMAIN-RELATED"/>
    <property type="match status" value="1"/>
</dbReference>
<dbReference type="Pfam" id="PF00512">
    <property type="entry name" value="HisKA"/>
    <property type="match status" value="1"/>
</dbReference>
<feature type="compositionally biased region" description="Low complexity" evidence="11">
    <location>
        <begin position="1191"/>
        <end position="1205"/>
    </location>
</feature>
<dbReference type="Pfam" id="PF13426">
    <property type="entry name" value="PAS_9"/>
    <property type="match status" value="1"/>
</dbReference>
<dbReference type="GO" id="GO:0005524">
    <property type="term" value="F:ATP binding"/>
    <property type="evidence" value="ECO:0007669"/>
    <property type="project" value="UniProtKB-KW"/>
</dbReference>
<evidence type="ECO:0000259" key="13">
    <source>
        <dbReference type="PROSITE" id="PS50112"/>
    </source>
</evidence>
<feature type="domain" description="Histidine kinase" evidence="12">
    <location>
        <begin position="920"/>
        <end position="1141"/>
    </location>
</feature>
<dbReference type="SMART" id="SM00086">
    <property type="entry name" value="PAC"/>
    <property type="match status" value="6"/>
</dbReference>
<dbReference type="EMBL" id="BJZO01000062">
    <property type="protein sequence ID" value="GEO82135.1"/>
    <property type="molecule type" value="Genomic_DNA"/>
</dbReference>
<dbReference type="InterPro" id="IPR005467">
    <property type="entry name" value="His_kinase_dom"/>
</dbReference>
<dbReference type="SUPFAM" id="SSF47384">
    <property type="entry name" value="Homodimeric domain of signal transducing histidine kinase"/>
    <property type="match status" value="1"/>
</dbReference>
<feature type="domain" description="PAC" evidence="14">
    <location>
        <begin position="590"/>
        <end position="646"/>
    </location>
</feature>
<evidence type="ECO:0000256" key="6">
    <source>
        <dbReference type="ARBA" id="ARBA00022741"/>
    </source>
</evidence>
<name>A0A512H9L2_9PROT</name>
<dbReference type="Pfam" id="PF12860">
    <property type="entry name" value="PAS_7"/>
    <property type="match status" value="1"/>
</dbReference>
<dbReference type="OrthoDB" id="8477265at2"/>
<evidence type="ECO:0000256" key="5">
    <source>
        <dbReference type="ARBA" id="ARBA00022679"/>
    </source>
</evidence>
<dbReference type="InterPro" id="IPR004358">
    <property type="entry name" value="Sig_transdc_His_kin-like_C"/>
</dbReference>
<evidence type="ECO:0000256" key="1">
    <source>
        <dbReference type="ARBA" id="ARBA00000085"/>
    </source>
</evidence>
<dbReference type="Pfam" id="PF08448">
    <property type="entry name" value="PAS_4"/>
    <property type="match status" value="2"/>
</dbReference>
<feature type="region of interest" description="Disordered" evidence="11">
    <location>
        <begin position="9"/>
        <end position="28"/>
    </location>
</feature>
<evidence type="ECO:0000256" key="2">
    <source>
        <dbReference type="ARBA" id="ARBA00004370"/>
    </source>
</evidence>
<reference evidence="15 16" key="1">
    <citation type="submission" date="2019-07" db="EMBL/GenBank/DDBJ databases">
        <title>Whole genome shotgun sequence of Rhodospirillum oryzae NBRC 107573.</title>
        <authorList>
            <person name="Hosoyama A."/>
            <person name="Uohara A."/>
            <person name="Ohji S."/>
            <person name="Ichikawa N."/>
        </authorList>
    </citation>
    <scope>NUCLEOTIDE SEQUENCE [LARGE SCALE GENOMIC DNA]</scope>
    <source>
        <strain evidence="15 16">NBRC 107573</strain>
    </source>
</reference>
<dbReference type="AlphaFoldDB" id="A0A512H9L2"/>
<dbReference type="SUPFAM" id="SSF55785">
    <property type="entry name" value="PYP-like sensor domain (PAS domain)"/>
    <property type="match status" value="6"/>
</dbReference>
<dbReference type="GO" id="GO:0000155">
    <property type="term" value="F:phosphorelay sensor kinase activity"/>
    <property type="evidence" value="ECO:0007669"/>
    <property type="project" value="InterPro"/>
</dbReference>
<dbReference type="NCBIfam" id="TIGR00229">
    <property type="entry name" value="sensory_box"/>
    <property type="match status" value="4"/>
</dbReference>
<comment type="caution">
    <text evidence="15">The sequence shown here is derived from an EMBL/GenBank/DDBJ whole genome shotgun (WGS) entry which is preliminary data.</text>
</comment>
<evidence type="ECO:0000256" key="11">
    <source>
        <dbReference type="SAM" id="MobiDB-lite"/>
    </source>
</evidence>
<evidence type="ECO:0000259" key="12">
    <source>
        <dbReference type="PROSITE" id="PS50109"/>
    </source>
</evidence>
<dbReference type="InterPro" id="IPR035965">
    <property type="entry name" value="PAS-like_dom_sf"/>
</dbReference>
<dbReference type="PRINTS" id="PR00344">
    <property type="entry name" value="BCTRLSENSOR"/>
</dbReference>
<dbReference type="InterPro" id="IPR013767">
    <property type="entry name" value="PAS_fold"/>
</dbReference>
<gene>
    <name evidence="15" type="ORF">ROR02_22660</name>
</gene>
<accession>A0A512H9L2</accession>
<dbReference type="Gene3D" id="3.30.450.20">
    <property type="entry name" value="PAS domain"/>
    <property type="match status" value="5"/>
</dbReference>
<evidence type="ECO:0000256" key="10">
    <source>
        <dbReference type="ARBA" id="ARBA00023136"/>
    </source>
</evidence>
<dbReference type="Proteomes" id="UP000321567">
    <property type="component" value="Unassembled WGS sequence"/>
</dbReference>
<dbReference type="InterPro" id="IPR003594">
    <property type="entry name" value="HATPase_dom"/>
</dbReference>
<comment type="catalytic activity">
    <reaction evidence="1">
        <text>ATP + protein L-histidine = ADP + protein N-phospho-L-histidine.</text>
        <dbReference type="EC" id="2.7.13.3"/>
    </reaction>
</comment>
<feature type="domain" description="PAC" evidence="14">
    <location>
        <begin position="473"/>
        <end position="525"/>
    </location>
</feature>
<dbReference type="InterPro" id="IPR003661">
    <property type="entry name" value="HisK_dim/P_dom"/>
</dbReference>
<evidence type="ECO:0000256" key="3">
    <source>
        <dbReference type="ARBA" id="ARBA00012438"/>
    </source>
</evidence>